<evidence type="ECO:0000313" key="1">
    <source>
        <dbReference type="EMBL" id="TCT14300.1"/>
    </source>
</evidence>
<sequence length="61" mass="6642">MGNVYRVNKNGVELTQSIIPLKDTAEHSPLKEVKAGGGAYINLDYDSINFSDGKEDDTKKG</sequence>
<dbReference type="RefSeq" id="WP_132252574.1">
    <property type="nucleotide sequence ID" value="NZ_SMAL01000006.1"/>
</dbReference>
<gene>
    <name evidence="1" type="ORF">EDC18_10697</name>
</gene>
<reference evidence="1 2" key="1">
    <citation type="submission" date="2019-03" db="EMBL/GenBank/DDBJ databases">
        <title>Genomic Encyclopedia of Type Strains, Phase IV (KMG-IV): sequencing the most valuable type-strain genomes for metagenomic binning, comparative biology and taxonomic classification.</title>
        <authorList>
            <person name="Goeker M."/>
        </authorList>
    </citation>
    <scope>NUCLEOTIDE SEQUENCE [LARGE SCALE GENOMIC DNA]</scope>
    <source>
        <strain evidence="1 2">DSM 24629</strain>
    </source>
</reference>
<accession>A0A4R3MJK1</accession>
<proteinExistence type="predicted"/>
<evidence type="ECO:0000313" key="2">
    <source>
        <dbReference type="Proteomes" id="UP000294902"/>
    </source>
</evidence>
<protein>
    <submittedName>
        <fullName evidence="1">Uncharacterized protein</fullName>
    </submittedName>
</protein>
<dbReference type="EMBL" id="SMAL01000006">
    <property type="protein sequence ID" value="TCT14300.1"/>
    <property type="molecule type" value="Genomic_DNA"/>
</dbReference>
<organism evidence="1 2">
    <name type="scientific">Natranaerovirga pectinivora</name>
    <dbReference type="NCBI Taxonomy" id="682400"/>
    <lineage>
        <taxon>Bacteria</taxon>
        <taxon>Bacillati</taxon>
        <taxon>Bacillota</taxon>
        <taxon>Clostridia</taxon>
        <taxon>Lachnospirales</taxon>
        <taxon>Natranaerovirgaceae</taxon>
        <taxon>Natranaerovirga</taxon>
    </lineage>
</organism>
<name>A0A4R3MJK1_9FIRM</name>
<dbReference type="AlphaFoldDB" id="A0A4R3MJK1"/>
<comment type="caution">
    <text evidence="1">The sequence shown here is derived from an EMBL/GenBank/DDBJ whole genome shotgun (WGS) entry which is preliminary data.</text>
</comment>
<dbReference type="Proteomes" id="UP000294902">
    <property type="component" value="Unassembled WGS sequence"/>
</dbReference>
<keyword evidence="2" id="KW-1185">Reference proteome</keyword>